<evidence type="ECO:0000313" key="3">
    <source>
        <dbReference type="EMBL" id="BCU03309.1"/>
    </source>
</evidence>
<keyword evidence="2" id="KW-1133">Transmembrane helix</keyword>
<feature type="region of interest" description="Disordered" evidence="1">
    <location>
        <begin position="1"/>
        <end position="36"/>
    </location>
</feature>
<dbReference type="Proteomes" id="UP001253637">
    <property type="component" value="Segment"/>
</dbReference>
<reference evidence="3" key="1">
    <citation type="submission" date="2021-04" db="EMBL/GenBank/DDBJ databases">
        <title>Draft Genome Sequence of Pandoravirus japonicus, Isolated from the Sabaishi River of Niigata, Japan.</title>
        <authorList>
            <person name="Hosokawa N."/>
            <person name="Takahashi H."/>
            <person name="Aoki K."/>
            <person name="Takemura M."/>
        </authorList>
    </citation>
    <scope>NUCLEOTIDE SEQUENCE</scope>
</reference>
<accession>A0A811BMM6</accession>
<feature type="transmembrane region" description="Helical" evidence="2">
    <location>
        <begin position="68"/>
        <end position="89"/>
    </location>
</feature>
<keyword evidence="2" id="KW-0472">Membrane</keyword>
<evidence type="ECO:0000256" key="2">
    <source>
        <dbReference type="SAM" id="Phobius"/>
    </source>
</evidence>
<proteinExistence type="predicted"/>
<dbReference type="EMBL" id="LC625835">
    <property type="protein sequence ID" value="BCU03309.1"/>
    <property type="molecule type" value="Genomic_DNA"/>
</dbReference>
<protein>
    <submittedName>
        <fullName evidence="3">Uncharacterized protein</fullName>
    </submittedName>
</protein>
<organism evidence="3 4">
    <name type="scientific">Pandoravirus japonicus</name>
    <dbReference type="NCBI Taxonomy" id="2823154"/>
    <lineage>
        <taxon>Viruses</taxon>
        <taxon>Pandoravirus</taxon>
    </lineage>
</organism>
<keyword evidence="2" id="KW-0812">Transmembrane</keyword>
<evidence type="ECO:0000256" key="1">
    <source>
        <dbReference type="SAM" id="MobiDB-lite"/>
    </source>
</evidence>
<evidence type="ECO:0000313" key="4">
    <source>
        <dbReference type="Proteomes" id="UP001253637"/>
    </source>
</evidence>
<name>A0A811BMM6_9VIRU</name>
<sequence>MKSARKKVDRRPAMDAATMDDARQRHAPTGRFPRAPLDAAPRSWPTVLCAALCALAVAYGAWDLATGADWIASASTMLAGALGVLAVYAKHRSDRSTIAWAILARLVAILPRSTPLLFDLGVVVATFLAGPGRSNSSTLDLFVMIDRGDDGERRAAVYCRQQVKCLWPAVFCPRDEDGDASDGSPRRTAFVEVPQAVFAARGIPPSPVRVFVCRRPSGAARAAPVLPSRP</sequence>
<feature type="transmembrane region" description="Helical" evidence="2">
    <location>
        <begin position="44"/>
        <end position="62"/>
    </location>
</feature>